<dbReference type="Pfam" id="PF13280">
    <property type="entry name" value="WYL"/>
    <property type="match status" value="1"/>
</dbReference>
<keyword evidence="5" id="KW-1185">Reference proteome</keyword>
<evidence type="ECO:0000259" key="1">
    <source>
        <dbReference type="Pfam" id="PF08279"/>
    </source>
</evidence>
<dbReference type="InterPro" id="IPR036390">
    <property type="entry name" value="WH_DNA-bd_sf"/>
</dbReference>
<dbReference type="InterPro" id="IPR036388">
    <property type="entry name" value="WH-like_DNA-bd_sf"/>
</dbReference>
<dbReference type="EMBL" id="JBHUCX010000099">
    <property type="protein sequence ID" value="MFD1678029.1"/>
    <property type="molecule type" value="Genomic_DNA"/>
</dbReference>
<dbReference type="Proteomes" id="UP001597079">
    <property type="component" value="Unassembled WGS sequence"/>
</dbReference>
<organism evidence="4 5">
    <name type="scientific">Alicyclobacillus fodiniaquatilis</name>
    <dbReference type="NCBI Taxonomy" id="1661150"/>
    <lineage>
        <taxon>Bacteria</taxon>
        <taxon>Bacillati</taxon>
        <taxon>Bacillota</taxon>
        <taxon>Bacilli</taxon>
        <taxon>Bacillales</taxon>
        <taxon>Alicyclobacillaceae</taxon>
        <taxon>Alicyclobacillus</taxon>
    </lineage>
</organism>
<dbReference type="InterPro" id="IPR026881">
    <property type="entry name" value="WYL_dom"/>
</dbReference>
<sequence length="316" mass="36405">MNRMDRLLGIVIELQRKGGQRAVDLADRFETSVRTIYRDMQALSESGVPIVGAPGQGYSLMDGYFLPPVHLTVEEAFAILMGTEFVEQQFDPPYSTQAESGRHKIESVLPAPVRARLAEFSESTRILNTRLPAEQRMLELKVLGHIRGALLADKKVRFRYTKPLVRSDKEQETERTVAPYGLVLIQGVWMLVAHCDLRNAIRHFRLSRMQNVVVLDESFERPADFELRSYTPQDDRSLFIHVQFQPHLRNAVLESNHFFMESVTMGTDVVDVILRVRQPEDVLKWVLSWGAGVEVIGPEEFRLQIRREIENMLQRY</sequence>
<accession>A0ABW4JNJ4</accession>
<proteinExistence type="predicted"/>
<feature type="domain" description="WCX" evidence="3">
    <location>
        <begin position="240"/>
        <end position="313"/>
    </location>
</feature>
<dbReference type="RefSeq" id="WP_377945977.1">
    <property type="nucleotide sequence ID" value="NZ_JBHUCX010000099.1"/>
</dbReference>
<dbReference type="PIRSF" id="PIRSF016838">
    <property type="entry name" value="PafC"/>
    <property type="match status" value="1"/>
</dbReference>
<reference evidence="5" key="1">
    <citation type="journal article" date="2019" name="Int. J. Syst. Evol. Microbiol.">
        <title>The Global Catalogue of Microorganisms (GCM) 10K type strain sequencing project: providing services to taxonomists for standard genome sequencing and annotation.</title>
        <authorList>
            <consortium name="The Broad Institute Genomics Platform"/>
            <consortium name="The Broad Institute Genome Sequencing Center for Infectious Disease"/>
            <person name="Wu L."/>
            <person name="Ma J."/>
        </authorList>
    </citation>
    <scope>NUCLEOTIDE SEQUENCE [LARGE SCALE GENOMIC DNA]</scope>
    <source>
        <strain evidence="5">CGMCC 1.12286</strain>
    </source>
</reference>
<evidence type="ECO:0000313" key="4">
    <source>
        <dbReference type="EMBL" id="MFD1678029.1"/>
    </source>
</evidence>
<feature type="domain" description="WYL" evidence="2">
    <location>
        <begin position="142"/>
        <end position="213"/>
    </location>
</feature>
<comment type="caution">
    <text evidence="4">The sequence shown here is derived from an EMBL/GenBank/DDBJ whole genome shotgun (WGS) entry which is preliminary data.</text>
</comment>
<dbReference type="InterPro" id="IPR051534">
    <property type="entry name" value="CBASS_pafABC_assoc_protein"/>
</dbReference>
<dbReference type="Pfam" id="PF08279">
    <property type="entry name" value="HTH_11"/>
    <property type="match status" value="1"/>
</dbReference>
<dbReference type="PANTHER" id="PTHR34580:SF1">
    <property type="entry name" value="PROTEIN PAFC"/>
    <property type="match status" value="1"/>
</dbReference>
<gene>
    <name evidence="4" type="ORF">ACFSB2_25505</name>
</gene>
<dbReference type="SUPFAM" id="SSF46785">
    <property type="entry name" value="Winged helix' DNA-binding domain"/>
    <property type="match status" value="1"/>
</dbReference>
<protein>
    <submittedName>
        <fullName evidence="4">Helix-turn-helix transcriptional regulator</fullName>
    </submittedName>
</protein>
<evidence type="ECO:0000259" key="3">
    <source>
        <dbReference type="Pfam" id="PF25583"/>
    </source>
</evidence>
<dbReference type="Pfam" id="PF25583">
    <property type="entry name" value="WCX"/>
    <property type="match status" value="1"/>
</dbReference>
<dbReference type="InterPro" id="IPR057727">
    <property type="entry name" value="WCX_dom"/>
</dbReference>
<name>A0ABW4JNJ4_9BACL</name>
<dbReference type="Gene3D" id="1.10.10.10">
    <property type="entry name" value="Winged helix-like DNA-binding domain superfamily/Winged helix DNA-binding domain"/>
    <property type="match status" value="1"/>
</dbReference>
<dbReference type="InterPro" id="IPR028349">
    <property type="entry name" value="PafC-like"/>
</dbReference>
<evidence type="ECO:0000259" key="2">
    <source>
        <dbReference type="Pfam" id="PF13280"/>
    </source>
</evidence>
<dbReference type="PANTHER" id="PTHR34580">
    <property type="match status" value="1"/>
</dbReference>
<dbReference type="PROSITE" id="PS52050">
    <property type="entry name" value="WYL"/>
    <property type="match status" value="1"/>
</dbReference>
<feature type="domain" description="Helix-turn-helix type 11" evidence="1">
    <location>
        <begin position="6"/>
        <end position="58"/>
    </location>
</feature>
<dbReference type="InterPro" id="IPR013196">
    <property type="entry name" value="HTH_11"/>
</dbReference>
<evidence type="ECO:0000313" key="5">
    <source>
        <dbReference type="Proteomes" id="UP001597079"/>
    </source>
</evidence>